<dbReference type="OrthoDB" id="2624568at2"/>
<accession>A0A371PL06</accession>
<keyword evidence="3" id="KW-1185">Reference proteome</keyword>
<name>A0A371PL06_9BACL</name>
<evidence type="ECO:0008006" key="4">
    <source>
        <dbReference type="Google" id="ProtNLM"/>
    </source>
</evidence>
<dbReference type="EMBL" id="QUBQ01000001">
    <property type="protein sequence ID" value="REK76783.1"/>
    <property type="molecule type" value="Genomic_DNA"/>
</dbReference>
<proteinExistence type="predicted"/>
<dbReference type="Proteomes" id="UP000261905">
    <property type="component" value="Unassembled WGS sequence"/>
</dbReference>
<comment type="caution">
    <text evidence="2">The sequence shown here is derived from an EMBL/GenBank/DDBJ whole genome shotgun (WGS) entry which is preliminary data.</text>
</comment>
<protein>
    <recommendedName>
        <fullName evidence="4">Secreted protein</fullName>
    </recommendedName>
</protein>
<keyword evidence="1" id="KW-0732">Signal</keyword>
<organism evidence="2 3">
    <name type="scientific">Paenibacillus paeoniae</name>
    <dbReference type="NCBI Taxonomy" id="2292705"/>
    <lineage>
        <taxon>Bacteria</taxon>
        <taxon>Bacillati</taxon>
        <taxon>Bacillota</taxon>
        <taxon>Bacilli</taxon>
        <taxon>Bacillales</taxon>
        <taxon>Paenibacillaceae</taxon>
        <taxon>Paenibacillus</taxon>
    </lineage>
</organism>
<feature type="chain" id="PRO_5016613605" description="Secreted protein" evidence="1">
    <location>
        <begin position="23"/>
        <end position="119"/>
    </location>
</feature>
<reference evidence="2 3" key="1">
    <citation type="submission" date="2018-08" db="EMBL/GenBank/DDBJ databases">
        <title>Paenibacillus sp. M4BSY-1, whole genome shotgun sequence.</title>
        <authorList>
            <person name="Tuo L."/>
        </authorList>
    </citation>
    <scope>NUCLEOTIDE SEQUENCE [LARGE SCALE GENOMIC DNA]</scope>
    <source>
        <strain evidence="2 3">M4BSY-1</strain>
    </source>
</reference>
<dbReference type="RefSeq" id="WP_116043919.1">
    <property type="nucleotide sequence ID" value="NZ_QUBQ01000001.1"/>
</dbReference>
<evidence type="ECO:0000256" key="1">
    <source>
        <dbReference type="SAM" id="SignalP"/>
    </source>
</evidence>
<feature type="signal peptide" evidence="1">
    <location>
        <begin position="1"/>
        <end position="22"/>
    </location>
</feature>
<sequence length="119" mass="12997">MMKRALFIVLTVFFTFAATASADSGSFTIGPSGTYDLRAGIQCFSTTSSCDVTIKLYSTNFLGQPSSLIHQTTRSVTGFYTELTIPVGYLSAGSYIAVFTYSNYNCTMDHVHLMPVAYH</sequence>
<evidence type="ECO:0000313" key="2">
    <source>
        <dbReference type="EMBL" id="REK76783.1"/>
    </source>
</evidence>
<dbReference type="AlphaFoldDB" id="A0A371PL06"/>
<gene>
    <name evidence="2" type="ORF">DX130_07040</name>
</gene>
<evidence type="ECO:0000313" key="3">
    <source>
        <dbReference type="Proteomes" id="UP000261905"/>
    </source>
</evidence>